<comment type="caution">
    <text evidence="7">The sequence shown here is derived from an EMBL/GenBank/DDBJ whole genome shotgun (WGS) entry which is preliminary data.</text>
</comment>
<dbReference type="GO" id="GO:0007129">
    <property type="term" value="P:homologous chromosome pairing at meiosis"/>
    <property type="evidence" value="ECO:0007669"/>
    <property type="project" value="TreeGrafter"/>
</dbReference>
<evidence type="ECO:0000256" key="1">
    <source>
        <dbReference type="ARBA" id="ARBA00004123"/>
    </source>
</evidence>
<dbReference type="AlphaFoldDB" id="A0AAV9IZU7"/>
<accession>A0AAV9IZU7</accession>
<keyword evidence="8" id="KW-1185">Reference proteome</keyword>
<evidence type="ECO:0000313" key="8">
    <source>
        <dbReference type="Proteomes" id="UP001301350"/>
    </source>
</evidence>
<evidence type="ECO:0000256" key="6">
    <source>
        <dbReference type="SAM" id="MobiDB-lite"/>
    </source>
</evidence>
<dbReference type="GO" id="GO:1990918">
    <property type="term" value="P:double-strand break repair involved in meiotic recombination"/>
    <property type="evidence" value="ECO:0007669"/>
    <property type="project" value="TreeGrafter"/>
</dbReference>
<dbReference type="PANTHER" id="PTHR32086">
    <property type="entry name" value="FANCONI ANEMIA GROUP D2 PROTEIN"/>
    <property type="match status" value="1"/>
</dbReference>
<organism evidence="7 8">
    <name type="scientific">Cyanidium caldarium</name>
    <name type="common">Red alga</name>
    <dbReference type="NCBI Taxonomy" id="2771"/>
    <lineage>
        <taxon>Eukaryota</taxon>
        <taxon>Rhodophyta</taxon>
        <taxon>Bangiophyceae</taxon>
        <taxon>Cyanidiales</taxon>
        <taxon>Cyanidiaceae</taxon>
        <taxon>Cyanidium</taxon>
    </lineage>
</organism>
<comment type="subcellular location">
    <subcellularLocation>
        <location evidence="1">Nucleus</location>
    </subcellularLocation>
</comment>
<keyword evidence="2" id="KW-1017">Isopeptide bond</keyword>
<keyword evidence="4" id="KW-0539">Nucleus</keyword>
<dbReference type="GO" id="GO:0036297">
    <property type="term" value="P:interstrand cross-link repair"/>
    <property type="evidence" value="ECO:0007669"/>
    <property type="project" value="TreeGrafter"/>
</dbReference>
<keyword evidence="3" id="KW-0832">Ubl conjugation</keyword>
<dbReference type="InterPro" id="IPR029448">
    <property type="entry name" value="FANCD2"/>
</dbReference>
<comment type="similarity">
    <text evidence="5">Belongs to the Fanconi anemia protein FANCD2 family.</text>
</comment>
<dbReference type="GO" id="GO:0000793">
    <property type="term" value="C:condensed chromosome"/>
    <property type="evidence" value="ECO:0007669"/>
    <property type="project" value="TreeGrafter"/>
</dbReference>
<dbReference type="Proteomes" id="UP001301350">
    <property type="component" value="Unassembled WGS sequence"/>
</dbReference>
<dbReference type="EMBL" id="JANCYW010000013">
    <property type="protein sequence ID" value="KAK4537651.1"/>
    <property type="molecule type" value="Genomic_DNA"/>
</dbReference>
<dbReference type="GO" id="GO:0070182">
    <property type="term" value="F:DNA polymerase binding"/>
    <property type="evidence" value="ECO:0007669"/>
    <property type="project" value="TreeGrafter"/>
</dbReference>
<gene>
    <name evidence="7" type="ORF">CDCA_CDCA13G3676</name>
</gene>
<evidence type="ECO:0000256" key="5">
    <source>
        <dbReference type="ARBA" id="ARBA00093456"/>
    </source>
</evidence>
<evidence type="ECO:0000256" key="2">
    <source>
        <dbReference type="ARBA" id="ARBA00022499"/>
    </source>
</evidence>
<name>A0AAV9IZU7_CYACA</name>
<evidence type="ECO:0000313" key="7">
    <source>
        <dbReference type="EMBL" id="KAK4537651.1"/>
    </source>
</evidence>
<dbReference type="GO" id="GO:0005634">
    <property type="term" value="C:nucleus"/>
    <property type="evidence" value="ECO:0007669"/>
    <property type="project" value="UniProtKB-SubCell"/>
</dbReference>
<reference evidence="7 8" key="1">
    <citation type="submission" date="2022-07" db="EMBL/GenBank/DDBJ databases">
        <title>Genome-wide signatures of adaptation to extreme environments.</title>
        <authorList>
            <person name="Cho C.H."/>
            <person name="Yoon H.S."/>
        </authorList>
    </citation>
    <scope>NUCLEOTIDE SEQUENCE [LARGE SCALE GENOMIC DNA]</scope>
    <source>
        <strain evidence="7 8">DBV 063 E5</strain>
    </source>
</reference>
<evidence type="ECO:0000256" key="4">
    <source>
        <dbReference type="ARBA" id="ARBA00023242"/>
    </source>
</evidence>
<sequence length="1164" mass="126837">MDKMVVESSVLLGRRDTCAMVAVKLLEQAAASGEVRDVQLVARALAERMCAPSKSVTERLLEMARVFPMVLIPYVAQIVSGAPEDGTAVVALYAELLEEEPALLVPILGSLAELPLSADTGHEFLLRAMRVLRSAPESDLPAIVRAVGRLTRGRHRRVVLELRRALEDASPEITALIGEVLADAVRTNWDIGAAFLEIWRGEPLTVRAAHSSASRARLLRRGGWRHRAATTTLDAWTPLDFCASVIILMRLRDRHAAADAIRASVRRGALSAPACAQLLPQYRFALEPYLPGLRQLLRVLLREPQASECLGHLFQRCFVCFEALRADLLRDLCTHCLQPWHPHVANGHEPAHDAMRHRTVVGARLLQALAVQCPAELAPHAHLVEDRLHQWRQIVESDALAESMAVFVSQMKTLRPSALSAMNLAMRKHLPWGDPLAFSLAHVLLQCADDAVAVAEKRSIMDALVRAAPRDMHSPLAPLLLKILADASALDDHRAVTGAFLDSLLPAGSIGPSHEVYMGQLRECTPACIHAIALAMSAMGRCQGNCPRIVLSSALRSLVRLSVCVQRFQGVDAAAAIADDVVVEPAGCVCAMSTAALADSLREAVLARVALICLLNRADDSPGSVIDQWISDLNAAEEALTVGVLLLMERSPEADRPLALVERLYRASPERLTLRAQMRALACTSCVLPTQLRMLLRRLEESNDMEAASDGDGCAAADLQWWHWLAQHIRESLRTNGETDVFWRCLLLRVCALLSARAGESESVAIAKVFDGDPRSFFSNAADQADDALTACLCLEAVEACTTDIAERSKDTGGDAVSSLWLRALLRPFKVADDIEAARHFLTLSQAATLKHAFISERYRVEKWLRSMEPLRALDKACCLVQLIVPATSMGSASRVACLTPASRHWLAAAVLAAAVGDGPVRLRAVPIFLHRQASLLLSVSPLLQERTATQQQLLIALLRTLVKAVPVMQMRVAELHRYKGDGALDVATARCQASHALKGVREVGAHALALCSHVKAISAEDAGGETARKRLLMLVPKLLLRAESLLSSIDEATKLYSYQIDEPATEEMEAYFHLPDAEHLFLDQVGDVEQEADAASDEMLEEHVSEDDQEGSNSSDDESASSSAVGDDDDSEGDRFFVRRAHASNGDEGEGDEKPISFYFGPR</sequence>
<dbReference type="PANTHER" id="PTHR32086:SF0">
    <property type="entry name" value="FANCONI ANEMIA GROUP D2 PROTEIN"/>
    <property type="match status" value="1"/>
</dbReference>
<protein>
    <submittedName>
        <fullName evidence="7">Uncharacterized protein</fullName>
    </submittedName>
</protein>
<feature type="compositionally biased region" description="Acidic residues" evidence="6">
    <location>
        <begin position="1092"/>
        <end position="1120"/>
    </location>
</feature>
<proteinExistence type="inferred from homology"/>
<dbReference type="GO" id="GO:0031573">
    <property type="term" value="P:mitotic intra-S DNA damage checkpoint signaling"/>
    <property type="evidence" value="ECO:0007669"/>
    <property type="project" value="TreeGrafter"/>
</dbReference>
<evidence type="ECO:0000256" key="3">
    <source>
        <dbReference type="ARBA" id="ARBA00022843"/>
    </source>
</evidence>
<feature type="region of interest" description="Disordered" evidence="6">
    <location>
        <begin position="1092"/>
        <end position="1164"/>
    </location>
</feature>